<dbReference type="Proteomes" id="UP000023772">
    <property type="component" value="Chromosome"/>
</dbReference>
<dbReference type="KEGG" id="dori:FH5T_20900"/>
<dbReference type="GO" id="GO:0015288">
    <property type="term" value="F:porin activity"/>
    <property type="evidence" value="ECO:0007669"/>
    <property type="project" value="TreeGrafter"/>
</dbReference>
<dbReference type="GO" id="GO:1990281">
    <property type="term" value="C:efflux pump complex"/>
    <property type="evidence" value="ECO:0007669"/>
    <property type="project" value="TreeGrafter"/>
</dbReference>
<dbReference type="STRING" id="1168034.FH5T_20900"/>
<dbReference type="PANTHER" id="PTHR30026">
    <property type="entry name" value="OUTER MEMBRANE PROTEIN TOLC"/>
    <property type="match status" value="1"/>
</dbReference>
<dbReference type="Gene3D" id="1.20.1600.10">
    <property type="entry name" value="Outer membrane efflux proteins (OEP)"/>
    <property type="match status" value="1"/>
</dbReference>
<protein>
    <submittedName>
        <fullName evidence="7">Outer membrane efflux protein</fullName>
    </submittedName>
</protein>
<evidence type="ECO:0000256" key="1">
    <source>
        <dbReference type="ARBA" id="ARBA00004442"/>
    </source>
</evidence>
<dbReference type="AlphaFoldDB" id="X5E6W7"/>
<reference evidence="7 9" key="2">
    <citation type="submission" date="2016-10" db="EMBL/GenBank/DDBJ databases">
        <authorList>
            <person name="de Groot N.N."/>
        </authorList>
    </citation>
    <scope>NUCLEOTIDE SEQUENCE [LARGE SCALE GENOMIC DNA]</scope>
    <source>
        <strain evidence="7 9">DSM 25947</strain>
    </source>
</reference>
<proteinExistence type="predicted"/>
<reference evidence="6 8" key="1">
    <citation type="submission" date="2014-03" db="EMBL/GenBank/DDBJ databases">
        <title>Complete genome sequence of a deeply braunched marine Bacteroidia bacterium Draconibacterium orientale type strain FH5T.</title>
        <authorList>
            <person name="Li X."/>
            <person name="Wang X."/>
            <person name="Xie Z."/>
            <person name="Du Z."/>
            <person name="Chen G."/>
        </authorList>
    </citation>
    <scope>NUCLEOTIDE SEQUENCE [LARGE SCALE GENOMIC DNA]</scope>
    <source>
        <strain evidence="6 8">FH5</strain>
    </source>
</reference>
<evidence type="ECO:0000313" key="9">
    <source>
        <dbReference type="Proteomes" id="UP000181981"/>
    </source>
</evidence>
<dbReference type="eggNOG" id="COG1538">
    <property type="taxonomic scope" value="Bacteria"/>
</dbReference>
<dbReference type="GO" id="GO:0009279">
    <property type="term" value="C:cell outer membrane"/>
    <property type="evidence" value="ECO:0007669"/>
    <property type="project" value="UniProtKB-SubCell"/>
</dbReference>
<sequence length="251" mass="28354">MFKMKKKIIYIALLVFGVHVLHAQSYDNLIAATSEGNDIAEVIPSISELQALAIENSPLLKLYDADIVIREMKVQLLRREWMNGLGVEAGVKYGLFDNLVISQDLGYDQSQAQTTEQTRYNLGITWKLPLLSLAGGKNKSMAIAEKEKAQYQREASVKELKELIIIQYGNIIRAHRKLVIYIAAVESMRTQMIEADVNYKNGIIDMADYARLQNMQLNAEISYEEAKTELITAMRILQENIGTEINLNLGN</sequence>
<keyword evidence="5" id="KW-0998">Cell outer membrane</keyword>
<keyword evidence="8" id="KW-1185">Reference proteome</keyword>
<evidence type="ECO:0000256" key="3">
    <source>
        <dbReference type="ARBA" id="ARBA00022692"/>
    </source>
</evidence>
<gene>
    <name evidence="6" type="ORF">FH5T_20900</name>
    <name evidence="7" type="ORF">SAMN05444285_13124</name>
</gene>
<evidence type="ECO:0000256" key="4">
    <source>
        <dbReference type="ARBA" id="ARBA00023136"/>
    </source>
</evidence>
<keyword evidence="2" id="KW-1134">Transmembrane beta strand</keyword>
<dbReference type="InterPro" id="IPR051906">
    <property type="entry name" value="TolC-like"/>
</dbReference>
<evidence type="ECO:0000313" key="8">
    <source>
        <dbReference type="Proteomes" id="UP000023772"/>
    </source>
</evidence>
<dbReference type="PANTHER" id="PTHR30026:SF20">
    <property type="entry name" value="OUTER MEMBRANE PROTEIN TOLC"/>
    <property type="match status" value="1"/>
</dbReference>
<comment type="subcellular location">
    <subcellularLocation>
        <location evidence="1">Cell outer membrane</location>
    </subcellularLocation>
</comment>
<accession>X5E6W7</accession>
<name>X5E6W7_9BACT</name>
<evidence type="ECO:0000313" key="6">
    <source>
        <dbReference type="EMBL" id="AHW62401.1"/>
    </source>
</evidence>
<dbReference type="SUPFAM" id="SSF56954">
    <property type="entry name" value="Outer membrane efflux proteins (OEP)"/>
    <property type="match status" value="1"/>
</dbReference>
<dbReference type="OrthoDB" id="1115534at2"/>
<dbReference type="HOGENOM" id="CLU_1105769_0_0_10"/>
<organism evidence="7 9">
    <name type="scientific">Draconibacterium orientale</name>
    <dbReference type="NCBI Taxonomy" id="1168034"/>
    <lineage>
        <taxon>Bacteria</taxon>
        <taxon>Pseudomonadati</taxon>
        <taxon>Bacteroidota</taxon>
        <taxon>Bacteroidia</taxon>
        <taxon>Marinilabiliales</taxon>
        <taxon>Prolixibacteraceae</taxon>
        <taxon>Draconibacterium</taxon>
    </lineage>
</organism>
<dbReference type="EMBL" id="FOHT01000031">
    <property type="protein sequence ID" value="SET94823.1"/>
    <property type="molecule type" value="Genomic_DNA"/>
</dbReference>
<dbReference type="EMBL" id="CP007451">
    <property type="protein sequence ID" value="AHW62401.1"/>
    <property type="molecule type" value="Genomic_DNA"/>
</dbReference>
<evidence type="ECO:0000256" key="5">
    <source>
        <dbReference type="ARBA" id="ARBA00023237"/>
    </source>
</evidence>
<evidence type="ECO:0000256" key="2">
    <source>
        <dbReference type="ARBA" id="ARBA00022452"/>
    </source>
</evidence>
<dbReference type="Proteomes" id="UP000181981">
    <property type="component" value="Unassembled WGS sequence"/>
</dbReference>
<dbReference type="GO" id="GO:0015562">
    <property type="term" value="F:efflux transmembrane transporter activity"/>
    <property type="evidence" value="ECO:0007669"/>
    <property type="project" value="InterPro"/>
</dbReference>
<keyword evidence="4" id="KW-0472">Membrane</keyword>
<keyword evidence="3" id="KW-0812">Transmembrane</keyword>
<evidence type="ECO:0000313" key="7">
    <source>
        <dbReference type="EMBL" id="SET94823.1"/>
    </source>
</evidence>